<dbReference type="InterPro" id="IPR000160">
    <property type="entry name" value="GGDEF_dom"/>
</dbReference>
<dbReference type="Pfam" id="PF00990">
    <property type="entry name" value="GGDEF"/>
    <property type="match status" value="1"/>
</dbReference>
<dbReference type="SMART" id="SM00091">
    <property type="entry name" value="PAS"/>
    <property type="match status" value="5"/>
</dbReference>
<feature type="domain" description="PAS" evidence="2">
    <location>
        <begin position="319"/>
        <end position="390"/>
    </location>
</feature>
<gene>
    <name evidence="4" type="ORF">HJ583_010875</name>
</gene>
<dbReference type="NCBIfam" id="TIGR00254">
    <property type="entry name" value="GGDEF"/>
    <property type="match status" value="1"/>
</dbReference>
<dbReference type="SUPFAM" id="SSF55073">
    <property type="entry name" value="Nucleotide cyclase"/>
    <property type="match status" value="1"/>
</dbReference>
<keyword evidence="1" id="KW-0812">Transmembrane</keyword>
<dbReference type="SMART" id="SM00267">
    <property type="entry name" value="GGDEF"/>
    <property type="match status" value="1"/>
</dbReference>
<dbReference type="PROSITE" id="PS50112">
    <property type="entry name" value="PAS"/>
    <property type="match status" value="2"/>
</dbReference>
<dbReference type="EMBL" id="JABCSC020000002">
    <property type="protein sequence ID" value="NSL55529.1"/>
    <property type="molecule type" value="Genomic_DNA"/>
</dbReference>
<dbReference type="Proteomes" id="UP000778523">
    <property type="component" value="Unassembled WGS sequence"/>
</dbReference>
<protein>
    <submittedName>
        <fullName evidence="4">Diguanylate cyclase</fullName>
    </submittedName>
</protein>
<dbReference type="InterPro" id="IPR029787">
    <property type="entry name" value="Nucleotide_cyclase"/>
</dbReference>
<evidence type="ECO:0000259" key="2">
    <source>
        <dbReference type="PROSITE" id="PS50112"/>
    </source>
</evidence>
<dbReference type="InterPro" id="IPR052155">
    <property type="entry name" value="Biofilm_reg_signaling"/>
</dbReference>
<dbReference type="PANTHER" id="PTHR44757">
    <property type="entry name" value="DIGUANYLATE CYCLASE DGCP"/>
    <property type="match status" value="1"/>
</dbReference>
<dbReference type="InterPro" id="IPR043128">
    <property type="entry name" value="Rev_trsase/Diguanyl_cyclase"/>
</dbReference>
<accession>A0ABX2IFQ7</accession>
<proteinExistence type="predicted"/>
<name>A0ABX2IFQ7_9RHOO</name>
<comment type="caution">
    <text evidence="4">The sequence shown here is derived from an EMBL/GenBank/DDBJ whole genome shotgun (WGS) entry which is preliminary data.</text>
</comment>
<keyword evidence="5" id="KW-1185">Reference proteome</keyword>
<sequence>MAMLCLFAELPTALAVWLTAAAGMLLPGFWLLREREREQQRREQVQNFVQRLVDVIPEPVYVKDAAGRYIMINEAFALQRGQPRAAILGRSARDLAQDSATAALIAAEDAEVLQGLMVYKEEEVLHPISHEARFRIVTKGTCLDATGARVIVGANFDITRIRHAEQRLQAALAEQTAVAQRTRDFIQHLIDVIPYPFYIRDSQSRYRWVNDALIERYQLSREQILGHSHRELMPDRPQSHTSLEEDSRVLAGERIQKEESATRPITGERCHQIVIKGSCPDPEGELAIVGINIDVTVLRESEAQLATVLQREREHHKATLEFVQRVLDLLPYPVYVKDAQSRYLMVNEAMARDAFMPREELIEHMGLKESTSPERMRQLFEEDGNVLAGERILREEQLPHPHTGREVFRILSKGTCNNALGEPVIVGSSIDLTDLRLAERELKASLLRETALRERTEAFVQRLIDVIPDPVYVKKAGHYLLVNEAFADYQARPKAELLDPAQPFPHLSEDSRLRSREEDLRVLVGGEIAREEHTWRRATGEEVYRIVCKKQCLYIDGEAVIVGIDRNITQWRQAELQIKEALERETELRRNTFEFVQRLVDLIPDPVYVKKTGGLYVLVNEAFLRYHQRCRAEVVKAPNALPYENEETRKLSLQEDEAVLGGAEIEKEEHTIRQASGEEVFRIISKRRSTYFDGDPVIVGFDNHITRWRIAERELQRLAREDALTGLANRRHFRDEAERAIARSSRYDEALSLLMLDIDHFKHINDSQGHNIGDEVLKQTVLRCLGGLRSTDLLARWGGEEFIALLPHTRLAEACQVAERLREELALTPIATGNGAISVTVSGGVAQWQAGESLDQLVSHADAALYLAKEGGRNRILPAQAENTGVRV</sequence>
<dbReference type="InterPro" id="IPR000014">
    <property type="entry name" value="PAS"/>
</dbReference>
<feature type="domain" description="GGDEF" evidence="3">
    <location>
        <begin position="749"/>
        <end position="881"/>
    </location>
</feature>
<feature type="domain" description="PAS" evidence="2">
    <location>
        <begin position="45"/>
        <end position="114"/>
    </location>
</feature>
<evidence type="ECO:0000259" key="3">
    <source>
        <dbReference type="PROSITE" id="PS50887"/>
    </source>
</evidence>
<reference evidence="4 5" key="1">
    <citation type="submission" date="2020-06" db="EMBL/GenBank/DDBJ databases">
        <title>Draft genome of Uliginosibacterium sp. IMCC34675.</title>
        <authorList>
            <person name="Song J."/>
        </authorList>
    </citation>
    <scope>NUCLEOTIDE SEQUENCE [LARGE SCALE GENOMIC DNA]</scope>
    <source>
        <strain evidence="4 5">IMCC34675</strain>
    </source>
</reference>
<organism evidence="4 5">
    <name type="scientific">Uliginosibacterium aquaticum</name>
    <dbReference type="NCBI Taxonomy" id="2731212"/>
    <lineage>
        <taxon>Bacteria</taxon>
        <taxon>Pseudomonadati</taxon>
        <taxon>Pseudomonadota</taxon>
        <taxon>Betaproteobacteria</taxon>
        <taxon>Rhodocyclales</taxon>
        <taxon>Zoogloeaceae</taxon>
        <taxon>Uliginosibacterium</taxon>
    </lineage>
</organism>
<dbReference type="Gene3D" id="3.30.450.20">
    <property type="entry name" value="PAS domain"/>
    <property type="match status" value="5"/>
</dbReference>
<evidence type="ECO:0000256" key="1">
    <source>
        <dbReference type="SAM" id="Phobius"/>
    </source>
</evidence>
<dbReference type="SUPFAM" id="SSF55785">
    <property type="entry name" value="PYP-like sensor domain (PAS domain)"/>
    <property type="match status" value="5"/>
</dbReference>
<dbReference type="Pfam" id="PF08448">
    <property type="entry name" value="PAS_4"/>
    <property type="match status" value="3"/>
</dbReference>
<feature type="transmembrane region" description="Helical" evidence="1">
    <location>
        <begin position="12"/>
        <end position="32"/>
    </location>
</feature>
<dbReference type="PROSITE" id="PS50887">
    <property type="entry name" value="GGDEF"/>
    <property type="match status" value="1"/>
</dbReference>
<dbReference type="InterPro" id="IPR035965">
    <property type="entry name" value="PAS-like_dom_sf"/>
</dbReference>
<keyword evidence="1" id="KW-1133">Transmembrane helix</keyword>
<keyword evidence="1" id="KW-0472">Membrane</keyword>
<evidence type="ECO:0000313" key="5">
    <source>
        <dbReference type="Proteomes" id="UP000778523"/>
    </source>
</evidence>
<evidence type="ECO:0000313" key="4">
    <source>
        <dbReference type="EMBL" id="NSL55529.1"/>
    </source>
</evidence>
<dbReference type="InterPro" id="IPR013656">
    <property type="entry name" value="PAS_4"/>
</dbReference>
<dbReference type="PANTHER" id="PTHR44757:SF2">
    <property type="entry name" value="BIOFILM ARCHITECTURE MAINTENANCE PROTEIN MBAA"/>
    <property type="match status" value="1"/>
</dbReference>
<dbReference type="CDD" id="cd01949">
    <property type="entry name" value="GGDEF"/>
    <property type="match status" value="1"/>
</dbReference>
<dbReference type="Gene3D" id="3.30.70.270">
    <property type="match status" value="1"/>
</dbReference>